<keyword evidence="7" id="KW-1185">Reference proteome</keyword>
<protein>
    <recommendedName>
        <fullName evidence="8">Transcriptional regulator KdgR</fullName>
    </recommendedName>
</protein>
<feature type="domain" description="HTH iclR-type" evidence="4">
    <location>
        <begin position="23"/>
        <end position="83"/>
    </location>
</feature>
<organism evidence="6 7">
    <name type="scientific">Achromobacter mucicolens</name>
    <dbReference type="NCBI Taxonomy" id="1389922"/>
    <lineage>
        <taxon>Bacteria</taxon>
        <taxon>Pseudomonadati</taxon>
        <taxon>Pseudomonadota</taxon>
        <taxon>Betaproteobacteria</taxon>
        <taxon>Burkholderiales</taxon>
        <taxon>Alcaligenaceae</taxon>
        <taxon>Achromobacter</taxon>
    </lineage>
</organism>
<dbReference type="Pfam" id="PF09339">
    <property type="entry name" value="HTH_IclR"/>
    <property type="match status" value="1"/>
</dbReference>
<evidence type="ECO:0000256" key="3">
    <source>
        <dbReference type="ARBA" id="ARBA00023163"/>
    </source>
</evidence>
<keyword evidence="2" id="KW-0238">DNA-binding</keyword>
<dbReference type="SUPFAM" id="SSF46785">
    <property type="entry name" value="Winged helix' DNA-binding domain"/>
    <property type="match status" value="1"/>
</dbReference>
<dbReference type="EMBL" id="CADIKR010000003">
    <property type="protein sequence ID" value="CAB3864854.1"/>
    <property type="molecule type" value="Genomic_DNA"/>
</dbReference>
<keyword evidence="3" id="KW-0804">Transcription</keyword>
<evidence type="ECO:0000256" key="1">
    <source>
        <dbReference type="ARBA" id="ARBA00023015"/>
    </source>
</evidence>
<evidence type="ECO:0000259" key="5">
    <source>
        <dbReference type="PROSITE" id="PS51078"/>
    </source>
</evidence>
<dbReference type="InterPro" id="IPR050707">
    <property type="entry name" value="HTH_MetabolicPath_Reg"/>
</dbReference>
<dbReference type="InterPro" id="IPR014757">
    <property type="entry name" value="Tscrpt_reg_IclR_C"/>
</dbReference>
<dbReference type="InterPro" id="IPR005471">
    <property type="entry name" value="Tscrpt_reg_IclR_N"/>
</dbReference>
<evidence type="ECO:0000256" key="2">
    <source>
        <dbReference type="ARBA" id="ARBA00023125"/>
    </source>
</evidence>
<dbReference type="InterPro" id="IPR036390">
    <property type="entry name" value="WH_DNA-bd_sf"/>
</dbReference>
<dbReference type="Gene3D" id="1.10.10.10">
    <property type="entry name" value="Winged helix-like DNA-binding domain superfamily/Winged helix DNA-binding domain"/>
    <property type="match status" value="1"/>
</dbReference>
<dbReference type="PROSITE" id="PS51078">
    <property type="entry name" value="ICLR_ED"/>
    <property type="match status" value="1"/>
</dbReference>
<evidence type="ECO:0000313" key="7">
    <source>
        <dbReference type="Proteomes" id="UP000507140"/>
    </source>
</evidence>
<gene>
    <name evidence="6" type="ORF">LMG3415_02622</name>
</gene>
<dbReference type="Proteomes" id="UP000507140">
    <property type="component" value="Unassembled WGS sequence"/>
</dbReference>
<dbReference type="SMART" id="SM00346">
    <property type="entry name" value="HTH_ICLR"/>
    <property type="match status" value="1"/>
</dbReference>
<dbReference type="InterPro" id="IPR036388">
    <property type="entry name" value="WH-like_DNA-bd_sf"/>
</dbReference>
<feature type="domain" description="IclR-ED" evidence="5">
    <location>
        <begin position="84"/>
        <end position="271"/>
    </location>
</feature>
<dbReference type="Gene3D" id="3.30.450.40">
    <property type="match status" value="1"/>
</dbReference>
<dbReference type="PANTHER" id="PTHR30136:SF24">
    <property type="entry name" value="HTH-TYPE TRANSCRIPTIONAL REPRESSOR ALLR"/>
    <property type="match status" value="1"/>
</dbReference>
<evidence type="ECO:0000259" key="4">
    <source>
        <dbReference type="PROSITE" id="PS51077"/>
    </source>
</evidence>
<reference evidence="6 7" key="1">
    <citation type="submission" date="2020-04" db="EMBL/GenBank/DDBJ databases">
        <authorList>
            <person name="De Canck E."/>
        </authorList>
    </citation>
    <scope>NUCLEOTIDE SEQUENCE [LARGE SCALE GENOMIC DNA]</scope>
    <source>
        <strain evidence="6 7">LMG 3415</strain>
    </source>
</reference>
<comment type="caution">
    <text evidence="6">The sequence shown here is derived from an EMBL/GenBank/DDBJ whole genome shotgun (WGS) entry which is preliminary data.</text>
</comment>
<dbReference type="InterPro" id="IPR029016">
    <property type="entry name" value="GAF-like_dom_sf"/>
</dbReference>
<dbReference type="PANTHER" id="PTHR30136">
    <property type="entry name" value="HELIX-TURN-HELIX TRANSCRIPTIONAL REGULATOR, ICLR FAMILY"/>
    <property type="match status" value="1"/>
</dbReference>
<sequence>MRICLGYRLYLGTCVQESKVAGAAAFGKFMAVLQAVADAPQPPTAPVLARACGYPRPTVYRILAALAEQGMVAESGGAYRLGTRLMSLASKAWSQFDLRAALAPELQALRDQTGETVHLAVPAGHEMIYIDKLESPGPVRMVSRVGASVALHSSAVGKAYLAALDEASRERLLQDLPLSSRLPATLTSLPALREALGAAAEQGYAIDNEENEPGIVCYGVALCDGAGRPVAGVSVSTLLFRRAGDPQAAYIDPLLRLRDAAAAKLAVLPVSSGGN</sequence>
<accession>A0ABM8LDD7</accession>
<keyword evidence="1" id="KW-0805">Transcription regulation</keyword>
<dbReference type="PROSITE" id="PS51077">
    <property type="entry name" value="HTH_ICLR"/>
    <property type="match status" value="1"/>
</dbReference>
<evidence type="ECO:0000313" key="6">
    <source>
        <dbReference type="EMBL" id="CAB3864854.1"/>
    </source>
</evidence>
<name>A0ABM8LDD7_9BURK</name>
<proteinExistence type="predicted"/>
<evidence type="ECO:0008006" key="8">
    <source>
        <dbReference type="Google" id="ProtNLM"/>
    </source>
</evidence>
<dbReference type="SUPFAM" id="SSF55781">
    <property type="entry name" value="GAF domain-like"/>
    <property type="match status" value="1"/>
</dbReference>
<dbReference type="Pfam" id="PF01614">
    <property type="entry name" value="IclR_C"/>
    <property type="match status" value="1"/>
</dbReference>